<evidence type="ECO:0000313" key="2">
    <source>
        <dbReference type="Proteomes" id="UP000195043"/>
    </source>
</evidence>
<dbReference type="OrthoDB" id="2190065at2"/>
<gene>
    <name evidence="1" type="ORF">A5886_002175</name>
</gene>
<protein>
    <submittedName>
        <fullName evidence="1">Uncharacterized protein</fullName>
    </submittedName>
</protein>
<accession>A0A242A7T0</accession>
<comment type="caution">
    <text evidence="1">The sequence shown here is derived from an EMBL/GenBank/DDBJ whole genome shotgun (WGS) entry which is preliminary data.</text>
</comment>
<reference evidence="1 2" key="1">
    <citation type="submission" date="2017-05" db="EMBL/GenBank/DDBJ databases">
        <title>The Genome Sequence of Enterococcus sp. 8G7_MSG3316.</title>
        <authorList>
            <consortium name="The Broad Institute Genomics Platform"/>
            <consortium name="The Broad Institute Genomic Center for Infectious Diseases"/>
            <person name="Earl A."/>
            <person name="Manson A."/>
            <person name="Schwartman J."/>
            <person name="Gilmore M."/>
            <person name="Abouelleil A."/>
            <person name="Cao P."/>
            <person name="Chapman S."/>
            <person name="Cusick C."/>
            <person name="Shea T."/>
            <person name="Young S."/>
            <person name="Neafsey D."/>
            <person name="Nusbaum C."/>
            <person name="Birren B."/>
        </authorList>
    </citation>
    <scope>NUCLEOTIDE SEQUENCE [LARGE SCALE GENOMIC DNA]</scope>
    <source>
        <strain evidence="1 2">8G7_MSG3316</strain>
    </source>
</reference>
<sequence length="69" mass="7702">MKSCSLCNDEQKQATVYDSRGRSVAIDGSSLVFVENYREYAGGMLQTQQSSLPINYCPMCGKRLEQGEE</sequence>
<keyword evidence="2" id="KW-1185">Reference proteome</keyword>
<organism evidence="1 2">
    <name type="scientific">Candidatus Enterococcus testudinis</name>
    <dbReference type="NCBI Taxonomy" id="1834191"/>
    <lineage>
        <taxon>Bacteria</taxon>
        <taxon>Bacillati</taxon>
        <taxon>Bacillota</taxon>
        <taxon>Bacilli</taxon>
        <taxon>Lactobacillales</taxon>
        <taxon>Enterococcaceae</taxon>
        <taxon>Enterococcus</taxon>
    </lineage>
</organism>
<dbReference type="STRING" id="1834191.A5886_002175"/>
<name>A0A242A7T0_9ENTE</name>
<dbReference type="AlphaFoldDB" id="A0A242A7T0"/>
<proteinExistence type="predicted"/>
<dbReference type="EMBL" id="NGKU01000001">
    <property type="protein sequence ID" value="OTN77095.1"/>
    <property type="molecule type" value="Genomic_DNA"/>
</dbReference>
<dbReference type="Proteomes" id="UP000195043">
    <property type="component" value="Unassembled WGS sequence"/>
</dbReference>
<evidence type="ECO:0000313" key="1">
    <source>
        <dbReference type="EMBL" id="OTN77095.1"/>
    </source>
</evidence>
<dbReference type="RefSeq" id="WP_086275159.1">
    <property type="nucleotide sequence ID" value="NZ_NGKU01000001.1"/>
</dbReference>